<proteinExistence type="predicted"/>
<organism evidence="10">
    <name type="scientific">marine metagenome</name>
    <dbReference type="NCBI Taxonomy" id="408172"/>
    <lineage>
        <taxon>unclassified sequences</taxon>
        <taxon>metagenomes</taxon>
        <taxon>ecological metagenomes</taxon>
    </lineage>
</organism>
<keyword evidence="3" id="KW-1003">Cell membrane</keyword>
<name>A0A381YQC1_9ZZZZ</name>
<feature type="domain" description="Tripartite ATP-independent periplasmic transporters DctQ component" evidence="9">
    <location>
        <begin position="30"/>
        <end position="161"/>
    </location>
</feature>
<evidence type="ECO:0000256" key="1">
    <source>
        <dbReference type="ARBA" id="ARBA00004429"/>
    </source>
</evidence>
<evidence type="ECO:0000256" key="8">
    <source>
        <dbReference type="SAM" id="Phobius"/>
    </source>
</evidence>
<dbReference type="EMBL" id="UINC01018685">
    <property type="protein sequence ID" value="SVA78697.1"/>
    <property type="molecule type" value="Genomic_DNA"/>
</dbReference>
<dbReference type="InterPro" id="IPR007387">
    <property type="entry name" value="TRAP_DctQ"/>
</dbReference>
<evidence type="ECO:0000256" key="6">
    <source>
        <dbReference type="ARBA" id="ARBA00022989"/>
    </source>
</evidence>
<dbReference type="PANTHER" id="PTHR35011">
    <property type="entry name" value="2,3-DIKETO-L-GULONATE TRAP TRANSPORTER SMALL PERMEASE PROTEIN YIAM"/>
    <property type="match status" value="1"/>
</dbReference>
<feature type="transmembrane region" description="Helical" evidence="8">
    <location>
        <begin position="93"/>
        <end position="113"/>
    </location>
</feature>
<accession>A0A381YQC1</accession>
<dbReference type="InterPro" id="IPR055348">
    <property type="entry name" value="DctQ"/>
</dbReference>
<evidence type="ECO:0000256" key="3">
    <source>
        <dbReference type="ARBA" id="ARBA00022475"/>
    </source>
</evidence>
<keyword evidence="7 8" id="KW-0472">Membrane</keyword>
<keyword evidence="2" id="KW-0813">Transport</keyword>
<evidence type="ECO:0000256" key="5">
    <source>
        <dbReference type="ARBA" id="ARBA00022692"/>
    </source>
</evidence>
<comment type="subcellular location">
    <subcellularLocation>
        <location evidence="1">Cell inner membrane</location>
        <topology evidence="1">Multi-pass membrane protein</topology>
    </subcellularLocation>
</comment>
<feature type="transmembrane region" description="Helical" evidence="8">
    <location>
        <begin position="51"/>
        <end position="72"/>
    </location>
</feature>
<feature type="transmembrane region" description="Helical" evidence="8">
    <location>
        <begin position="18"/>
        <end position="39"/>
    </location>
</feature>
<keyword evidence="6 8" id="KW-1133">Transmembrane helix</keyword>
<keyword evidence="5 8" id="KW-0812">Transmembrane</keyword>
<evidence type="ECO:0000259" key="9">
    <source>
        <dbReference type="Pfam" id="PF04290"/>
    </source>
</evidence>
<dbReference type="AlphaFoldDB" id="A0A381YQC1"/>
<evidence type="ECO:0000256" key="7">
    <source>
        <dbReference type="ARBA" id="ARBA00023136"/>
    </source>
</evidence>
<dbReference type="GO" id="GO:0005886">
    <property type="term" value="C:plasma membrane"/>
    <property type="evidence" value="ECO:0007669"/>
    <property type="project" value="UniProtKB-SubCell"/>
</dbReference>
<reference evidence="10" key="1">
    <citation type="submission" date="2018-05" db="EMBL/GenBank/DDBJ databases">
        <authorList>
            <person name="Lanie J.A."/>
            <person name="Ng W.-L."/>
            <person name="Kazmierczak K.M."/>
            <person name="Andrzejewski T.M."/>
            <person name="Davidsen T.M."/>
            <person name="Wayne K.J."/>
            <person name="Tettelin H."/>
            <person name="Glass J.I."/>
            <person name="Rusch D."/>
            <person name="Podicherti R."/>
            <person name="Tsui H.-C.T."/>
            <person name="Winkler M.E."/>
        </authorList>
    </citation>
    <scope>NUCLEOTIDE SEQUENCE</scope>
</reference>
<keyword evidence="4" id="KW-0997">Cell inner membrane</keyword>
<gene>
    <name evidence="10" type="ORF">METZ01_LOCUS131551</name>
</gene>
<evidence type="ECO:0000313" key="10">
    <source>
        <dbReference type="EMBL" id="SVA78697.1"/>
    </source>
</evidence>
<protein>
    <recommendedName>
        <fullName evidence="9">Tripartite ATP-independent periplasmic transporters DctQ component domain-containing protein</fullName>
    </recommendedName>
</protein>
<evidence type="ECO:0000256" key="4">
    <source>
        <dbReference type="ARBA" id="ARBA00022519"/>
    </source>
</evidence>
<sequence length="169" mass="19648">MLNFIKGYVRVVDKMNYLIGRVAMFTIFIMVGVMFYSAITKTFFTPALWTYEFAQFLMVAYFLVGGAYSIQLHGHVRMDLLYGSWSERTQNRWDSVTSLITIAYLILLLYGSIDSLIYAISYVERSYSIWRPYMWPIKLIMTLGIFLMLLQLISQFFKDLAGAKGEILS</sequence>
<dbReference type="PANTHER" id="PTHR35011:SF4">
    <property type="entry name" value="SLL1102 PROTEIN"/>
    <property type="match status" value="1"/>
</dbReference>
<feature type="transmembrane region" description="Helical" evidence="8">
    <location>
        <begin position="133"/>
        <end position="153"/>
    </location>
</feature>
<evidence type="ECO:0000256" key="2">
    <source>
        <dbReference type="ARBA" id="ARBA00022448"/>
    </source>
</evidence>
<dbReference type="Pfam" id="PF04290">
    <property type="entry name" value="DctQ"/>
    <property type="match status" value="1"/>
</dbReference>